<organism evidence="1 2">
    <name type="scientific">Stutzerimonas stutzeri</name>
    <name type="common">Pseudomonas stutzeri</name>
    <dbReference type="NCBI Taxonomy" id="316"/>
    <lineage>
        <taxon>Bacteria</taxon>
        <taxon>Pseudomonadati</taxon>
        <taxon>Pseudomonadota</taxon>
        <taxon>Gammaproteobacteria</taxon>
        <taxon>Pseudomonadales</taxon>
        <taxon>Pseudomonadaceae</taxon>
        <taxon>Stutzerimonas</taxon>
    </lineage>
</organism>
<dbReference type="EMBL" id="POUN01000008">
    <property type="protein sequence ID" value="PNF78724.1"/>
    <property type="molecule type" value="Genomic_DNA"/>
</dbReference>
<dbReference type="AlphaFoldDB" id="A0A2N8RWG6"/>
<evidence type="ECO:0000313" key="2">
    <source>
        <dbReference type="Proteomes" id="UP000235925"/>
    </source>
</evidence>
<accession>A0A2N8RWG6</accession>
<proteinExistence type="predicted"/>
<comment type="caution">
    <text evidence="1">The sequence shown here is derived from an EMBL/GenBank/DDBJ whole genome shotgun (WGS) entry which is preliminary data.</text>
</comment>
<reference evidence="1 2" key="1">
    <citation type="submission" date="2018-01" db="EMBL/GenBank/DDBJ databases">
        <title>Denitrification phenotypes of diverse strains of Pseudomonas stutzeri.</title>
        <authorList>
            <person name="Milligan D.A."/>
            <person name="Bergaust L."/>
            <person name="Bakken L.R."/>
            <person name="Frostegard A."/>
        </authorList>
    </citation>
    <scope>NUCLEOTIDE SEQUENCE [LARGE SCALE GENOMIC DNA]</scope>
    <source>
        <strain evidence="1 2">KC</strain>
    </source>
</reference>
<evidence type="ECO:0000313" key="1">
    <source>
        <dbReference type="EMBL" id="PNF78724.1"/>
    </source>
</evidence>
<dbReference type="Proteomes" id="UP000235925">
    <property type="component" value="Unassembled WGS sequence"/>
</dbReference>
<protein>
    <submittedName>
        <fullName evidence="1">Uncharacterized protein</fullName>
    </submittedName>
</protein>
<gene>
    <name evidence="1" type="ORF">CXK92_20665</name>
</gene>
<sequence length="87" mass="9268">MNESSCYRPRAIPAGKAGCLLEKPLKINRFGVTDSAAATSRRAGAVFGCLLSQPNVRQVLLSMIAPIAVHACVHTSRHRGGPINVRT</sequence>
<name>A0A2N8RWG6_STUST</name>